<dbReference type="NCBIfam" id="NF004904">
    <property type="entry name" value="PRK06265.1-4"/>
    <property type="match status" value="1"/>
</dbReference>
<name>A0A1A7NXI3_9PAST</name>
<gene>
    <name evidence="8" type="ORF">QS62_06410</name>
</gene>
<dbReference type="RefSeq" id="WP_066107610.1">
    <property type="nucleotide sequence ID" value="NZ_JTJL01000027.1"/>
</dbReference>
<evidence type="ECO:0000313" key="9">
    <source>
        <dbReference type="Proteomes" id="UP000092649"/>
    </source>
</evidence>
<dbReference type="InterPro" id="IPR002751">
    <property type="entry name" value="CbiM/NikMN"/>
</dbReference>
<evidence type="ECO:0000256" key="7">
    <source>
        <dbReference type="SAM" id="Phobius"/>
    </source>
</evidence>
<dbReference type="Pfam" id="PF01891">
    <property type="entry name" value="CbiM"/>
    <property type="match status" value="1"/>
</dbReference>
<dbReference type="NCBIfam" id="NF004905">
    <property type="entry name" value="PRK06265.1-5"/>
    <property type="match status" value="1"/>
</dbReference>
<evidence type="ECO:0000256" key="6">
    <source>
        <dbReference type="ARBA" id="ARBA00023136"/>
    </source>
</evidence>
<evidence type="ECO:0000256" key="2">
    <source>
        <dbReference type="ARBA" id="ARBA00022448"/>
    </source>
</evidence>
<evidence type="ECO:0000313" key="8">
    <source>
        <dbReference type="EMBL" id="OBW94295.1"/>
    </source>
</evidence>
<dbReference type="OrthoDB" id="9792317at2"/>
<dbReference type="PANTHER" id="PTHR34229">
    <property type="entry name" value="METAL TRANSPORT PROTEIN HI_1621-RELATED"/>
    <property type="match status" value="1"/>
</dbReference>
<feature type="transmembrane region" description="Helical" evidence="7">
    <location>
        <begin position="72"/>
        <end position="91"/>
    </location>
</feature>
<dbReference type="AlphaFoldDB" id="A0A1A7NXI3"/>
<feature type="transmembrane region" description="Helical" evidence="7">
    <location>
        <begin position="38"/>
        <end position="65"/>
    </location>
</feature>
<feature type="transmembrane region" description="Helical" evidence="7">
    <location>
        <begin position="97"/>
        <end position="118"/>
    </location>
</feature>
<evidence type="ECO:0000256" key="3">
    <source>
        <dbReference type="ARBA" id="ARBA00022475"/>
    </source>
</evidence>
<keyword evidence="3" id="KW-1003">Cell membrane</keyword>
<feature type="transmembrane region" description="Helical" evidence="7">
    <location>
        <begin position="7"/>
        <end position="26"/>
    </location>
</feature>
<dbReference type="GO" id="GO:0000041">
    <property type="term" value="P:transition metal ion transport"/>
    <property type="evidence" value="ECO:0007669"/>
    <property type="project" value="InterPro"/>
</dbReference>
<feature type="transmembrane region" description="Helical" evidence="7">
    <location>
        <begin position="162"/>
        <end position="192"/>
    </location>
</feature>
<keyword evidence="5 7" id="KW-1133">Transmembrane helix</keyword>
<evidence type="ECO:0000256" key="4">
    <source>
        <dbReference type="ARBA" id="ARBA00022692"/>
    </source>
</evidence>
<keyword evidence="6 7" id="KW-0472">Membrane</keyword>
<dbReference type="EMBL" id="JTJL01000027">
    <property type="protein sequence ID" value="OBW94295.1"/>
    <property type="molecule type" value="Genomic_DNA"/>
</dbReference>
<dbReference type="Proteomes" id="UP000092649">
    <property type="component" value="Unassembled WGS sequence"/>
</dbReference>
<feature type="transmembrane region" description="Helical" evidence="7">
    <location>
        <begin position="130"/>
        <end position="156"/>
    </location>
</feature>
<accession>A0A1A7NXI3</accession>
<evidence type="ECO:0000256" key="1">
    <source>
        <dbReference type="ARBA" id="ARBA00004651"/>
    </source>
</evidence>
<keyword evidence="9" id="KW-1185">Reference proteome</keyword>
<dbReference type="PATRIC" id="fig|505341.3.peg.1288"/>
<sequence length="203" mass="21202">MHLSEGVLHTPTLIAGYVIAIVGMTIGLKKIEGQKLPLVALFAAAFFVAGTIHIPVGVGSVHLILNGIAGLFLGWAVFPAFLIALVLQLLLFSFGGFSVLGVNLCIMALPAVAVHYLLKPYFIENATNKRLGIIGGLSGVIGVGGAAMLASLVLALDGGATYLHLIGLLLISHLPVFVVDSLISISILTLLVKMRASIYHETV</sequence>
<proteinExistence type="predicted"/>
<dbReference type="PANTHER" id="PTHR34229:SF1">
    <property type="entry name" value="METAL TRANSPORT PROTEIN HI_1621-RELATED"/>
    <property type="match status" value="1"/>
</dbReference>
<dbReference type="GO" id="GO:0005886">
    <property type="term" value="C:plasma membrane"/>
    <property type="evidence" value="ECO:0007669"/>
    <property type="project" value="UniProtKB-SubCell"/>
</dbReference>
<comment type="caution">
    <text evidence="8">The sequence shown here is derived from an EMBL/GenBank/DDBJ whole genome shotgun (WGS) entry which is preliminary data.</text>
</comment>
<organism evidence="8 9">
    <name type="scientific">Gallibacterium salpingitidis</name>
    <dbReference type="NCBI Taxonomy" id="505341"/>
    <lineage>
        <taxon>Bacteria</taxon>
        <taxon>Pseudomonadati</taxon>
        <taxon>Pseudomonadota</taxon>
        <taxon>Gammaproteobacteria</taxon>
        <taxon>Pasteurellales</taxon>
        <taxon>Pasteurellaceae</taxon>
        <taxon>Gallibacterium</taxon>
    </lineage>
</organism>
<evidence type="ECO:0000256" key="5">
    <source>
        <dbReference type="ARBA" id="ARBA00022989"/>
    </source>
</evidence>
<reference evidence="8 9" key="1">
    <citation type="submission" date="2014-11" db="EMBL/GenBank/DDBJ databases">
        <title>Pan-genome of Gallibacterium spp.</title>
        <authorList>
            <person name="Kudirkiene E."/>
            <person name="Bojesen A.M."/>
        </authorList>
    </citation>
    <scope>NUCLEOTIDE SEQUENCE [LARGE SCALE GENOMIC DNA]</scope>
    <source>
        <strain evidence="8 9">F150</strain>
    </source>
</reference>
<protein>
    <submittedName>
        <fullName evidence="8">Cobalamin biosynthesis protein CbiM</fullName>
    </submittedName>
</protein>
<dbReference type="Gene3D" id="1.10.1760.20">
    <property type="match status" value="1"/>
</dbReference>
<keyword evidence="2" id="KW-0813">Transport</keyword>
<keyword evidence="4 7" id="KW-0812">Transmembrane</keyword>
<comment type="subcellular location">
    <subcellularLocation>
        <location evidence="1">Cell membrane</location>
        <topology evidence="1">Multi-pass membrane protein</topology>
    </subcellularLocation>
</comment>